<evidence type="ECO:0000313" key="3">
    <source>
        <dbReference type="EMBL" id="MEL0658896.1"/>
    </source>
</evidence>
<dbReference type="InterPro" id="IPR036397">
    <property type="entry name" value="RNaseH_sf"/>
</dbReference>
<evidence type="ECO:0000259" key="2">
    <source>
        <dbReference type="Pfam" id="PF13592"/>
    </source>
</evidence>
<dbReference type="InterPro" id="IPR047655">
    <property type="entry name" value="Transpos_IS630-like"/>
</dbReference>
<dbReference type="Proteomes" id="UP001366060">
    <property type="component" value="Unassembled WGS sequence"/>
</dbReference>
<dbReference type="InterPro" id="IPR038717">
    <property type="entry name" value="Tc1-like_DDE_dom"/>
</dbReference>
<reference evidence="3 4" key="1">
    <citation type="submission" date="2024-02" db="EMBL/GenBank/DDBJ databases">
        <title>Bacteria isolated from the canopy kelp, Nereocystis luetkeana.</title>
        <authorList>
            <person name="Pfister C.A."/>
            <person name="Younker I.T."/>
            <person name="Light S.H."/>
        </authorList>
    </citation>
    <scope>NUCLEOTIDE SEQUENCE [LARGE SCALE GENOMIC DNA]</scope>
    <source>
        <strain evidence="3 4">TI.2.07</strain>
    </source>
</reference>
<dbReference type="SUPFAM" id="SSF46689">
    <property type="entry name" value="Homeodomain-like"/>
    <property type="match status" value="1"/>
</dbReference>
<feature type="domain" description="Winged helix-turn helix" evidence="2">
    <location>
        <begin position="95"/>
        <end position="151"/>
    </location>
</feature>
<dbReference type="Pfam" id="PF13358">
    <property type="entry name" value="DDE_3"/>
    <property type="match status" value="1"/>
</dbReference>
<dbReference type="Pfam" id="PF13592">
    <property type="entry name" value="HTH_33"/>
    <property type="match status" value="1"/>
</dbReference>
<comment type="caution">
    <text evidence="3">The sequence shown here is derived from an EMBL/GenBank/DDBJ whole genome shotgun (WGS) entry which is preliminary data.</text>
</comment>
<gene>
    <name evidence="3" type="ORF">V6255_07035</name>
</gene>
<dbReference type="Gene3D" id="3.30.420.10">
    <property type="entry name" value="Ribonuclease H-like superfamily/Ribonuclease H"/>
    <property type="match status" value="1"/>
</dbReference>
<dbReference type="NCBIfam" id="NF033545">
    <property type="entry name" value="transpos_IS630"/>
    <property type="match status" value="1"/>
</dbReference>
<feature type="domain" description="Tc1-like transposase DDE" evidence="1">
    <location>
        <begin position="171"/>
        <end position="304"/>
    </location>
</feature>
<name>A0ABU9HB94_9GAMM</name>
<dbReference type="InterPro" id="IPR025959">
    <property type="entry name" value="Winged_HTH_dom"/>
</dbReference>
<protein>
    <submittedName>
        <fullName evidence="3">IS630 family transposase</fullName>
    </submittedName>
</protein>
<proteinExistence type="predicted"/>
<evidence type="ECO:0000259" key="1">
    <source>
        <dbReference type="Pfam" id="PF13358"/>
    </source>
</evidence>
<keyword evidence="4" id="KW-1185">Reference proteome</keyword>
<organism evidence="3 4">
    <name type="scientific">Psychromonas arctica</name>
    <dbReference type="NCBI Taxonomy" id="168275"/>
    <lineage>
        <taxon>Bacteria</taxon>
        <taxon>Pseudomonadati</taxon>
        <taxon>Pseudomonadota</taxon>
        <taxon>Gammaproteobacteria</taxon>
        <taxon>Alteromonadales</taxon>
        <taxon>Psychromonadaceae</taxon>
        <taxon>Psychromonas</taxon>
    </lineage>
</organism>
<dbReference type="PANTHER" id="PTHR46564:SF1">
    <property type="entry name" value="TRANSPOSASE"/>
    <property type="match status" value="1"/>
</dbReference>
<dbReference type="Pfam" id="PF13384">
    <property type="entry name" value="HTH_23"/>
    <property type="match status" value="1"/>
</dbReference>
<accession>A0ABU9HB94</accession>
<dbReference type="InterPro" id="IPR009057">
    <property type="entry name" value="Homeodomain-like_sf"/>
</dbReference>
<sequence length="340" mass="39439">MSHNFAELINATTNARQRLKLLAVSHFLEGKSRTDIATFLKVSRRSVNIWIKAYLHSGLTGLEVKPRSGRPHRLTPEQLANIKQYVIDNAIKSEGGRLQGKDIKEYIETTFGVTYQKTNIYYLLNKLNLSWITTRSKHPKQSEEVQASFKKFQINTILKIPGHVHLKDVHIWFQDEARFGQRNATTRIWAEKGTRPRAIQQQQFEYAYLFGAVCINTGQTEALVMPYSNSEVMKVHLRLISDATPKGKHAVVIMDRASWHQSYLAEEFTNLTIIHLPPYSPELNPIEQVWHWMRDNEIANRCFDGYNDIVNKCCDAWNRFSEDKNRVISQCHRDWINLGT</sequence>
<dbReference type="PANTHER" id="PTHR46564">
    <property type="entry name" value="TRANSPOSASE"/>
    <property type="match status" value="1"/>
</dbReference>
<evidence type="ECO:0000313" key="4">
    <source>
        <dbReference type="Proteomes" id="UP001366060"/>
    </source>
</evidence>
<dbReference type="EMBL" id="JBAKBA010000012">
    <property type="protein sequence ID" value="MEL0658896.1"/>
    <property type="molecule type" value="Genomic_DNA"/>
</dbReference>